<proteinExistence type="predicted"/>
<feature type="compositionally biased region" description="Acidic residues" evidence="1">
    <location>
        <begin position="149"/>
        <end position="169"/>
    </location>
</feature>
<feature type="compositionally biased region" description="Acidic residues" evidence="1">
    <location>
        <begin position="87"/>
        <end position="99"/>
    </location>
</feature>
<protein>
    <submittedName>
        <fullName evidence="4">Uncharacterized protein LOC135193778</fullName>
    </submittedName>
</protein>
<reference evidence="4" key="1">
    <citation type="submission" date="2025-08" db="UniProtKB">
        <authorList>
            <consortium name="RefSeq"/>
        </authorList>
    </citation>
    <scope>IDENTIFICATION</scope>
    <source>
        <tissue evidence="4">Whole body</tissue>
    </source>
</reference>
<evidence type="ECO:0000313" key="3">
    <source>
        <dbReference type="Proteomes" id="UP001652626"/>
    </source>
</evidence>
<keyword evidence="3" id="KW-1185">Reference proteome</keyword>
<sequence length="187" mass="21251">MKLLIAITLFVAVSAFPLSNKPLRDGPPIIFRHWEPTPELDVRMLQNAQSRYELIKKILNALPQKPSGTIIDALNIIHHILDDNQYDDDDEAINDEDENQSYLAPDNEGMVLNLEPPPHRGDNENDDAQQSNNESENSNKIPNKHQQPEDENLEEVDENDSQGEEEVVETLEGIEFKVPNVVQQQPN</sequence>
<evidence type="ECO:0000313" key="4">
    <source>
        <dbReference type="RefSeq" id="XP_064073786.1"/>
    </source>
</evidence>
<organism evidence="3 4">
    <name type="scientific">Vanessa tameamea</name>
    <name type="common">Kamehameha butterfly</name>
    <dbReference type="NCBI Taxonomy" id="334116"/>
    <lineage>
        <taxon>Eukaryota</taxon>
        <taxon>Metazoa</taxon>
        <taxon>Ecdysozoa</taxon>
        <taxon>Arthropoda</taxon>
        <taxon>Hexapoda</taxon>
        <taxon>Insecta</taxon>
        <taxon>Pterygota</taxon>
        <taxon>Neoptera</taxon>
        <taxon>Endopterygota</taxon>
        <taxon>Lepidoptera</taxon>
        <taxon>Glossata</taxon>
        <taxon>Ditrysia</taxon>
        <taxon>Papilionoidea</taxon>
        <taxon>Nymphalidae</taxon>
        <taxon>Nymphalinae</taxon>
        <taxon>Vanessa</taxon>
    </lineage>
</organism>
<feature type="chain" id="PRO_5047512255" evidence="2">
    <location>
        <begin position="16"/>
        <end position="187"/>
    </location>
</feature>
<evidence type="ECO:0000256" key="1">
    <source>
        <dbReference type="SAM" id="MobiDB-lite"/>
    </source>
</evidence>
<evidence type="ECO:0000256" key="2">
    <source>
        <dbReference type="SAM" id="SignalP"/>
    </source>
</evidence>
<feature type="region of interest" description="Disordered" evidence="1">
    <location>
        <begin position="87"/>
        <end position="187"/>
    </location>
</feature>
<dbReference type="RefSeq" id="XP_064073786.1">
    <property type="nucleotide sequence ID" value="XM_064217716.1"/>
</dbReference>
<name>A0ABM4AR60_VANTA</name>
<dbReference type="GeneID" id="135193778"/>
<keyword evidence="2" id="KW-0732">Signal</keyword>
<accession>A0ABM4AR60</accession>
<feature type="signal peptide" evidence="2">
    <location>
        <begin position="1"/>
        <end position="15"/>
    </location>
</feature>
<gene>
    <name evidence="4" type="primary">LOC135193778</name>
</gene>
<dbReference type="Proteomes" id="UP001652626">
    <property type="component" value="Chromosome 18"/>
</dbReference>